<evidence type="ECO:0000256" key="2">
    <source>
        <dbReference type="ARBA" id="ARBA00011643"/>
    </source>
</evidence>
<dbReference type="GO" id="GO:0046872">
    <property type="term" value="F:metal ion binding"/>
    <property type="evidence" value="ECO:0007669"/>
    <property type="project" value="UniProtKB-UniRule"/>
</dbReference>
<dbReference type="Pfam" id="PF01784">
    <property type="entry name" value="DUF34_NIF3"/>
    <property type="match status" value="1"/>
</dbReference>
<dbReference type="AlphaFoldDB" id="A0A6N9YNI9"/>
<comment type="subunit">
    <text evidence="2">Homohexamer.</text>
</comment>
<dbReference type="InterPro" id="IPR036069">
    <property type="entry name" value="DUF34/NIF3_sf"/>
</dbReference>
<dbReference type="PIRSF" id="PIRSF037489">
    <property type="entry name" value="UCP037489_NIF3_YqfO"/>
    <property type="match status" value="1"/>
</dbReference>
<proteinExistence type="inferred from homology"/>
<dbReference type="PANTHER" id="PTHR13799:SF14">
    <property type="entry name" value="GTP CYCLOHYDROLASE 1 TYPE 2 HOMOLOG"/>
    <property type="match status" value="1"/>
</dbReference>
<gene>
    <name evidence="8" type="ORF">G1H11_14730</name>
</gene>
<dbReference type="SUPFAM" id="SSF102705">
    <property type="entry name" value="NIF3 (NGG1p interacting factor 3)-like"/>
    <property type="match status" value="1"/>
</dbReference>
<evidence type="ECO:0000256" key="3">
    <source>
        <dbReference type="ARBA" id="ARBA00022112"/>
    </source>
</evidence>
<sequence length="393" mass="41160">MPQLADVIAILEAHYPPSSAESWDAVGLACGDPAADVRRVLFAVDPVEAVAEEAIQWGADLIVTHHPLFLRGVHGVPATTPKGRLVHRLISHGVALYTAHTNADSAGDGVNDALAGALGLRGLRPLNPHAGEQLDKLVVFVPEPDTARVLDALTAAGAGVIGDYERCAWMTSGTGTFRPGPGANPTIGEVGAVEEVPEHRVEMVMPRGSRTGVVAALIEAHPYEEPAYDLYELATLPAGTGLGRIGALDEPETLRSFTRRVAAALPATVGGVRAAGDPERLVRTVAVCGGAGDSLLDTARRAGVDVYVTGDLRHHPVSESLDNGGPALVDVAHWAGEWPWLERAADRLRADMADAGTRVETRVSVAPTDPWTLHEPSRPAGALVPEGGTSPER</sequence>
<dbReference type="GO" id="GO:0005737">
    <property type="term" value="C:cytoplasm"/>
    <property type="evidence" value="ECO:0007669"/>
    <property type="project" value="TreeGrafter"/>
</dbReference>
<feature type="binding site" evidence="6">
    <location>
        <position position="333"/>
    </location>
    <ligand>
        <name>a divalent metal cation</name>
        <dbReference type="ChEBI" id="CHEBI:60240"/>
        <label>1</label>
    </ligand>
</feature>
<keyword evidence="4 5" id="KW-0479">Metal-binding</keyword>
<comment type="similarity">
    <text evidence="1 5">Belongs to the GTP cyclohydrolase I type 2/NIF3 family.</text>
</comment>
<name>A0A6N9YNI9_9ACTN</name>
<dbReference type="FunFam" id="3.40.1390.30:FF:000001">
    <property type="entry name" value="GTP cyclohydrolase 1 type 2"/>
    <property type="match status" value="1"/>
</dbReference>
<dbReference type="RefSeq" id="WP_163819344.1">
    <property type="nucleotide sequence ID" value="NZ_JAAGOB010000007.1"/>
</dbReference>
<feature type="binding site" evidence="6">
    <location>
        <position position="337"/>
    </location>
    <ligand>
        <name>a divalent metal cation</name>
        <dbReference type="ChEBI" id="CHEBI:60240"/>
        <label>1</label>
    </ligand>
</feature>
<evidence type="ECO:0000313" key="9">
    <source>
        <dbReference type="Proteomes" id="UP000469185"/>
    </source>
</evidence>
<comment type="caution">
    <text evidence="8">The sequence shown here is derived from an EMBL/GenBank/DDBJ whole genome shotgun (WGS) entry which is preliminary data.</text>
</comment>
<organism evidence="8 9">
    <name type="scientific">Phytoactinopolyspora alkaliphila</name>
    <dbReference type="NCBI Taxonomy" id="1783498"/>
    <lineage>
        <taxon>Bacteria</taxon>
        <taxon>Bacillati</taxon>
        <taxon>Actinomycetota</taxon>
        <taxon>Actinomycetes</taxon>
        <taxon>Jiangellales</taxon>
        <taxon>Jiangellaceae</taxon>
        <taxon>Phytoactinopolyspora</taxon>
    </lineage>
</organism>
<evidence type="ECO:0000256" key="4">
    <source>
        <dbReference type="ARBA" id="ARBA00022723"/>
    </source>
</evidence>
<dbReference type="Proteomes" id="UP000469185">
    <property type="component" value="Unassembled WGS sequence"/>
</dbReference>
<dbReference type="InterPro" id="IPR015867">
    <property type="entry name" value="N-reg_PII/ATP_PRibTrfase_C"/>
</dbReference>
<evidence type="ECO:0000256" key="1">
    <source>
        <dbReference type="ARBA" id="ARBA00006964"/>
    </source>
</evidence>
<feature type="binding site" evidence="6">
    <location>
        <position position="104"/>
    </location>
    <ligand>
        <name>a divalent metal cation</name>
        <dbReference type="ChEBI" id="CHEBI:60240"/>
        <label>1</label>
    </ligand>
</feature>
<feature type="region of interest" description="Disordered" evidence="7">
    <location>
        <begin position="365"/>
        <end position="393"/>
    </location>
</feature>
<dbReference type="EMBL" id="JAAGOB010000007">
    <property type="protein sequence ID" value="NED96563.1"/>
    <property type="molecule type" value="Genomic_DNA"/>
</dbReference>
<evidence type="ECO:0000256" key="5">
    <source>
        <dbReference type="PIRNR" id="PIRNR037489"/>
    </source>
</evidence>
<evidence type="ECO:0000256" key="6">
    <source>
        <dbReference type="PIRSR" id="PIRSR602678-1"/>
    </source>
</evidence>
<protein>
    <recommendedName>
        <fullName evidence="3 5">GTP cyclohydrolase 1 type 2 homolog</fullName>
    </recommendedName>
</protein>
<dbReference type="InterPro" id="IPR002678">
    <property type="entry name" value="DUF34/NIF3"/>
</dbReference>
<dbReference type="FunFam" id="3.30.70.120:FF:000006">
    <property type="entry name" value="GTP cyclohydrolase 1 type 2 homolog"/>
    <property type="match status" value="1"/>
</dbReference>
<keyword evidence="9" id="KW-1185">Reference proteome</keyword>
<feature type="binding site" evidence="6">
    <location>
        <position position="66"/>
    </location>
    <ligand>
        <name>a divalent metal cation</name>
        <dbReference type="ChEBI" id="CHEBI:60240"/>
        <label>1</label>
    </ligand>
</feature>
<accession>A0A6N9YNI9</accession>
<dbReference type="PANTHER" id="PTHR13799">
    <property type="entry name" value="NGG1 INTERACTING FACTOR 3"/>
    <property type="match status" value="1"/>
</dbReference>
<evidence type="ECO:0000256" key="7">
    <source>
        <dbReference type="SAM" id="MobiDB-lite"/>
    </source>
</evidence>
<dbReference type="Gene3D" id="3.30.70.120">
    <property type="match status" value="1"/>
</dbReference>
<dbReference type="Gene3D" id="3.40.1390.30">
    <property type="entry name" value="NIF3 (NGG1p interacting factor 3)-like"/>
    <property type="match status" value="1"/>
</dbReference>
<evidence type="ECO:0000313" key="8">
    <source>
        <dbReference type="EMBL" id="NED96563.1"/>
    </source>
</evidence>
<dbReference type="InterPro" id="IPR017221">
    <property type="entry name" value="DUF34/NIF3_bac"/>
</dbReference>
<reference evidence="8 9" key="1">
    <citation type="submission" date="2020-02" db="EMBL/GenBank/DDBJ databases">
        <authorList>
            <person name="Li X.-J."/>
            <person name="Feng X.-M."/>
        </authorList>
    </citation>
    <scope>NUCLEOTIDE SEQUENCE [LARGE SCALE GENOMIC DNA]</scope>
    <source>
        <strain evidence="8 9">CGMCC 4.7225</strain>
    </source>
</reference>
<dbReference type="NCBIfam" id="TIGR00486">
    <property type="entry name" value="YbgI_SA1388"/>
    <property type="match status" value="1"/>
</dbReference>
<feature type="binding site" evidence="6">
    <location>
        <position position="65"/>
    </location>
    <ligand>
        <name>a divalent metal cation</name>
        <dbReference type="ChEBI" id="CHEBI:60240"/>
        <label>1</label>
    </ligand>
</feature>